<dbReference type="EMBL" id="JH993046">
    <property type="protein sequence ID" value="EKX38656.1"/>
    <property type="molecule type" value="Genomic_DNA"/>
</dbReference>
<dbReference type="RefSeq" id="XP_005825636.1">
    <property type="nucleotide sequence ID" value="XM_005825579.1"/>
</dbReference>
<proteinExistence type="predicted"/>
<dbReference type="KEGG" id="gtt:GUITHDRAFT_115204"/>
<evidence type="ECO:0000313" key="4">
    <source>
        <dbReference type="Proteomes" id="UP000011087"/>
    </source>
</evidence>
<dbReference type="AlphaFoldDB" id="L1IQU6"/>
<evidence type="ECO:0000313" key="3">
    <source>
        <dbReference type="EnsemblProtists" id="EKX38656"/>
    </source>
</evidence>
<evidence type="ECO:0000313" key="2">
    <source>
        <dbReference type="EMBL" id="EKX38656.1"/>
    </source>
</evidence>
<dbReference type="GeneID" id="17295404"/>
<name>L1IQU6_GUITC</name>
<dbReference type="EnsemblProtists" id="EKX38656">
    <property type="protein sequence ID" value="EKX38656"/>
    <property type="gene ID" value="GUITHDRAFT_115204"/>
</dbReference>
<sequence length="79" mass="9158">MTASLKHFILRSTALKLYRDLCKIACKLPASEYKEVKALIRNEYKRYHDETNLEVLEDALQVGSLQLKKLKDTVGNIYN</sequence>
<dbReference type="PaxDb" id="55529-EKX38656"/>
<accession>L1IQU6</accession>
<evidence type="ECO:0000259" key="1">
    <source>
        <dbReference type="Pfam" id="PF05347"/>
    </source>
</evidence>
<dbReference type="Pfam" id="PF05347">
    <property type="entry name" value="Complex1_LYR"/>
    <property type="match status" value="1"/>
</dbReference>
<reference evidence="3" key="3">
    <citation type="submission" date="2016-03" db="UniProtKB">
        <authorList>
            <consortium name="EnsemblProtists"/>
        </authorList>
    </citation>
    <scope>IDENTIFICATION</scope>
</reference>
<dbReference type="OrthoDB" id="74240at2759"/>
<dbReference type="Proteomes" id="UP000011087">
    <property type="component" value="Unassembled WGS sequence"/>
</dbReference>
<dbReference type="HOGENOM" id="CLU_2611108_0_0_1"/>
<reference evidence="2 4" key="1">
    <citation type="journal article" date="2012" name="Nature">
        <title>Algal genomes reveal evolutionary mosaicism and the fate of nucleomorphs.</title>
        <authorList>
            <consortium name="DOE Joint Genome Institute"/>
            <person name="Curtis B.A."/>
            <person name="Tanifuji G."/>
            <person name="Burki F."/>
            <person name="Gruber A."/>
            <person name="Irimia M."/>
            <person name="Maruyama S."/>
            <person name="Arias M.C."/>
            <person name="Ball S.G."/>
            <person name="Gile G.H."/>
            <person name="Hirakawa Y."/>
            <person name="Hopkins J.F."/>
            <person name="Kuo A."/>
            <person name="Rensing S.A."/>
            <person name="Schmutz J."/>
            <person name="Symeonidi A."/>
            <person name="Elias M."/>
            <person name="Eveleigh R.J."/>
            <person name="Herman E.K."/>
            <person name="Klute M.J."/>
            <person name="Nakayama T."/>
            <person name="Obornik M."/>
            <person name="Reyes-Prieto A."/>
            <person name="Armbrust E.V."/>
            <person name="Aves S.J."/>
            <person name="Beiko R.G."/>
            <person name="Coutinho P."/>
            <person name="Dacks J.B."/>
            <person name="Durnford D.G."/>
            <person name="Fast N.M."/>
            <person name="Green B.R."/>
            <person name="Grisdale C.J."/>
            <person name="Hempel F."/>
            <person name="Henrissat B."/>
            <person name="Hoppner M.P."/>
            <person name="Ishida K."/>
            <person name="Kim E."/>
            <person name="Koreny L."/>
            <person name="Kroth P.G."/>
            <person name="Liu Y."/>
            <person name="Malik S.B."/>
            <person name="Maier U.G."/>
            <person name="McRose D."/>
            <person name="Mock T."/>
            <person name="Neilson J.A."/>
            <person name="Onodera N.T."/>
            <person name="Poole A.M."/>
            <person name="Pritham E.J."/>
            <person name="Richards T.A."/>
            <person name="Rocap G."/>
            <person name="Roy S.W."/>
            <person name="Sarai C."/>
            <person name="Schaack S."/>
            <person name="Shirato S."/>
            <person name="Slamovits C.H."/>
            <person name="Spencer D.F."/>
            <person name="Suzuki S."/>
            <person name="Worden A.Z."/>
            <person name="Zauner S."/>
            <person name="Barry K."/>
            <person name="Bell C."/>
            <person name="Bharti A.K."/>
            <person name="Crow J.A."/>
            <person name="Grimwood J."/>
            <person name="Kramer R."/>
            <person name="Lindquist E."/>
            <person name="Lucas S."/>
            <person name="Salamov A."/>
            <person name="McFadden G.I."/>
            <person name="Lane C.E."/>
            <person name="Keeling P.J."/>
            <person name="Gray M.W."/>
            <person name="Grigoriev I.V."/>
            <person name="Archibald J.M."/>
        </authorList>
    </citation>
    <scope>NUCLEOTIDE SEQUENCE</scope>
    <source>
        <strain evidence="2 4">CCMP2712</strain>
    </source>
</reference>
<reference evidence="4" key="2">
    <citation type="submission" date="2012-11" db="EMBL/GenBank/DDBJ databases">
        <authorList>
            <person name="Kuo A."/>
            <person name="Curtis B.A."/>
            <person name="Tanifuji G."/>
            <person name="Burki F."/>
            <person name="Gruber A."/>
            <person name="Irimia M."/>
            <person name="Maruyama S."/>
            <person name="Arias M.C."/>
            <person name="Ball S.G."/>
            <person name="Gile G.H."/>
            <person name="Hirakawa Y."/>
            <person name="Hopkins J.F."/>
            <person name="Rensing S.A."/>
            <person name="Schmutz J."/>
            <person name="Symeonidi A."/>
            <person name="Elias M."/>
            <person name="Eveleigh R.J."/>
            <person name="Herman E.K."/>
            <person name="Klute M.J."/>
            <person name="Nakayama T."/>
            <person name="Obornik M."/>
            <person name="Reyes-Prieto A."/>
            <person name="Armbrust E.V."/>
            <person name="Aves S.J."/>
            <person name="Beiko R.G."/>
            <person name="Coutinho P."/>
            <person name="Dacks J.B."/>
            <person name="Durnford D.G."/>
            <person name="Fast N.M."/>
            <person name="Green B.R."/>
            <person name="Grisdale C."/>
            <person name="Hempe F."/>
            <person name="Henrissat B."/>
            <person name="Hoppner M.P."/>
            <person name="Ishida K.-I."/>
            <person name="Kim E."/>
            <person name="Koreny L."/>
            <person name="Kroth P.G."/>
            <person name="Liu Y."/>
            <person name="Malik S.-B."/>
            <person name="Maier U.G."/>
            <person name="McRose D."/>
            <person name="Mock T."/>
            <person name="Neilson J.A."/>
            <person name="Onodera N.T."/>
            <person name="Poole A.M."/>
            <person name="Pritham E.J."/>
            <person name="Richards T.A."/>
            <person name="Rocap G."/>
            <person name="Roy S.W."/>
            <person name="Sarai C."/>
            <person name="Schaack S."/>
            <person name="Shirato S."/>
            <person name="Slamovits C.H."/>
            <person name="Spencer D.F."/>
            <person name="Suzuki S."/>
            <person name="Worden A.Z."/>
            <person name="Zauner S."/>
            <person name="Barry K."/>
            <person name="Bell C."/>
            <person name="Bharti A.K."/>
            <person name="Crow J.A."/>
            <person name="Grimwood J."/>
            <person name="Kramer R."/>
            <person name="Lindquist E."/>
            <person name="Lucas S."/>
            <person name="Salamov A."/>
            <person name="McFadden G.I."/>
            <person name="Lane C.E."/>
            <person name="Keeling P.J."/>
            <person name="Gray M.W."/>
            <person name="Grigoriev I.V."/>
            <person name="Archibald J.M."/>
        </authorList>
    </citation>
    <scope>NUCLEOTIDE SEQUENCE</scope>
    <source>
        <strain evidence="4">CCMP2712</strain>
    </source>
</reference>
<protein>
    <recommendedName>
        <fullName evidence="1">Complex 1 LYR protein domain-containing protein</fullName>
    </recommendedName>
</protein>
<feature type="domain" description="Complex 1 LYR protein" evidence="1">
    <location>
        <begin position="13"/>
        <end position="68"/>
    </location>
</feature>
<gene>
    <name evidence="2" type="ORF">GUITHDRAFT_115204</name>
</gene>
<dbReference type="InterPro" id="IPR008011">
    <property type="entry name" value="Complex1_LYR_dom"/>
</dbReference>
<organism evidence="2">
    <name type="scientific">Guillardia theta (strain CCMP2712)</name>
    <name type="common">Cryptophyte</name>
    <dbReference type="NCBI Taxonomy" id="905079"/>
    <lineage>
        <taxon>Eukaryota</taxon>
        <taxon>Cryptophyceae</taxon>
        <taxon>Pyrenomonadales</taxon>
        <taxon>Geminigeraceae</taxon>
        <taxon>Guillardia</taxon>
    </lineage>
</organism>
<keyword evidence="4" id="KW-1185">Reference proteome</keyword>
<dbReference type="CDD" id="cd20251">
    <property type="entry name" value="Complex1_LYR_SF"/>
    <property type="match status" value="1"/>
</dbReference>